<dbReference type="RefSeq" id="WP_213887806.1">
    <property type="nucleotide sequence ID" value="NZ_JAGFNU010000002.1"/>
</dbReference>
<dbReference type="InterPro" id="IPR027417">
    <property type="entry name" value="P-loop_NTPase"/>
</dbReference>
<comment type="caution">
    <text evidence="1">The sequence shown here is derived from an EMBL/GenBank/DDBJ whole genome shotgun (WGS) entry which is preliminary data.</text>
</comment>
<protein>
    <submittedName>
        <fullName evidence="1">Sulfotransferase family 2 domain-containing protein</fullName>
    </submittedName>
</protein>
<reference evidence="1 2" key="1">
    <citation type="submission" date="2024-09" db="EMBL/GenBank/DDBJ databases">
        <authorList>
            <person name="Sun Q."/>
            <person name="Mori K."/>
        </authorList>
    </citation>
    <scope>NUCLEOTIDE SEQUENCE [LARGE SCALE GENOMIC DNA]</scope>
    <source>
        <strain evidence="1 2">CECT 8726</strain>
    </source>
</reference>
<keyword evidence="2" id="KW-1185">Reference proteome</keyword>
<accession>A0ABV5JGH4</accession>
<dbReference type="InterPro" id="IPR005331">
    <property type="entry name" value="Sulfotransferase"/>
</dbReference>
<name>A0ABV5JGH4_9RHOB</name>
<organism evidence="1 2">
    <name type="scientific">Pseudohalocynthiibacter aestuariivivens</name>
    <dbReference type="NCBI Taxonomy" id="1591409"/>
    <lineage>
        <taxon>Bacteria</taxon>
        <taxon>Pseudomonadati</taxon>
        <taxon>Pseudomonadota</taxon>
        <taxon>Alphaproteobacteria</taxon>
        <taxon>Rhodobacterales</taxon>
        <taxon>Paracoccaceae</taxon>
        <taxon>Pseudohalocynthiibacter</taxon>
    </lineage>
</organism>
<gene>
    <name evidence="1" type="ORF">ACFFUT_12295</name>
</gene>
<dbReference type="SUPFAM" id="SSF52540">
    <property type="entry name" value="P-loop containing nucleoside triphosphate hydrolases"/>
    <property type="match status" value="1"/>
</dbReference>
<sequence length="206" mass="23570">MLIFWSKKLAFLAVPKTGTTSIEASLCLKADIVLRNPPRLKHMTARMFEKKFAPATSGEDVIKFETVAVMREPVDWLASWYRYRKRPQLAGKPASTEGVSFDTFIESYLSDERPIYADIGSQFKFMTDKDGNVLVDHIFDYAHFSQLIAFLENKLDLSLELGHANKSPKEEMSLSPALLFELKRLYNKDFELYAKVRVQALKSAHP</sequence>
<proteinExistence type="predicted"/>
<dbReference type="Proteomes" id="UP001589683">
    <property type="component" value="Unassembled WGS sequence"/>
</dbReference>
<dbReference type="EMBL" id="JBHMEA010000039">
    <property type="protein sequence ID" value="MFB9232566.1"/>
    <property type="molecule type" value="Genomic_DNA"/>
</dbReference>
<evidence type="ECO:0000313" key="1">
    <source>
        <dbReference type="EMBL" id="MFB9232566.1"/>
    </source>
</evidence>
<evidence type="ECO:0000313" key="2">
    <source>
        <dbReference type="Proteomes" id="UP001589683"/>
    </source>
</evidence>
<dbReference type="Pfam" id="PF03567">
    <property type="entry name" value="Sulfotransfer_2"/>
    <property type="match status" value="1"/>
</dbReference>
<dbReference type="Gene3D" id="3.40.50.300">
    <property type="entry name" value="P-loop containing nucleotide triphosphate hydrolases"/>
    <property type="match status" value="1"/>
</dbReference>